<evidence type="ECO:0000256" key="2">
    <source>
        <dbReference type="SAM" id="SignalP"/>
    </source>
</evidence>
<evidence type="ECO:0000313" key="3">
    <source>
        <dbReference type="EMBL" id="KAB7843781.1"/>
    </source>
</evidence>
<proteinExistence type="predicted"/>
<comment type="caution">
    <text evidence="3">The sequence shown here is derived from an EMBL/GenBank/DDBJ whole genome shotgun (WGS) entry which is preliminary data.</text>
</comment>
<dbReference type="RefSeq" id="WP_152264136.1">
    <property type="nucleotide sequence ID" value="NZ_VOKX01000032.1"/>
</dbReference>
<accession>A0A5N5W6S7</accession>
<dbReference type="Proteomes" id="UP000327000">
    <property type="component" value="Unassembled WGS sequence"/>
</dbReference>
<keyword evidence="2" id="KW-0732">Signal</keyword>
<feature type="region of interest" description="Disordered" evidence="1">
    <location>
        <begin position="46"/>
        <end position="68"/>
    </location>
</feature>
<feature type="chain" id="PRO_5025039413" description="Secreted protein" evidence="2">
    <location>
        <begin position="27"/>
        <end position="86"/>
    </location>
</feature>
<sequence>MRRMSTLVVTAAMAAGVVFTALPAQSAVASGITCNVAEMHQQITRLRDRANSQDRSGDHSGARNTRAEADALQRRMQWCIDADDNV</sequence>
<keyword evidence="4" id="KW-1185">Reference proteome</keyword>
<dbReference type="OrthoDB" id="4347373at2"/>
<gene>
    <name evidence="3" type="ORF">FRZ00_17730</name>
</gene>
<dbReference type="AlphaFoldDB" id="A0A5N5W6S7"/>
<protein>
    <recommendedName>
        <fullName evidence="5">Secreted protein</fullName>
    </recommendedName>
</protein>
<evidence type="ECO:0000313" key="4">
    <source>
        <dbReference type="Proteomes" id="UP000327000"/>
    </source>
</evidence>
<organism evidence="3 4">
    <name type="scientific">Streptomyces mobaraensis</name>
    <name type="common">Streptoverticillium mobaraense</name>
    <dbReference type="NCBI Taxonomy" id="35621"/>
    <lineage>
        <taxon>Bacteria</taxon>
        <taxon>Bacillati</taxon>
        <taxon>Actinomycetota</taxon>
        <taxon>Actinomycetes</taxon>
        <taxon>Kitasatosporales</taxon>
        <taxon>Streptomycetaceae</taxon>
        <taxon>Streptomyces</taxon>
    </lineage>
</organism>
<reference evidence="3 4" key="1">
    <citation type="journal article" date="2019" name="Microb. Cell Fact.">
        <title>Exploring novel herbicidin analogues by transcriptional regulator overexpression and MS/MS molecular networking.</title>
        <authorList>
            <person name="Shi Y."/>
            <person name="Gu R."/>
            <person name="Li Y."/>
            <person name="Wang X."/>
            <person name="Ren W."/>
            <person name="Li X."/>
            <person name="Wang L."/>
            <person name="Xie Y."/>
            <person name="Hong B."/>
        </authorList>
    </citation>
    <scope>NUCLEOTIDE SEQUENCE [LARGE SCALE GENOMIC DNA]</scope>
    <source>
        <strain evidence="3 4">US-43</strain>
    </source>
</reference>
<evidence type="ECO:0008006" key="5">
    <source>
        <dbReference type="Google" id="ProtNLM"/>
    </source>
</evidence>
<dbReference type="EMBL" id="VOKX01000032">
    <property type="protein sequence ID" value="KAB7843781.1"/>
    <property type="molecule type" value="Genomic_DNA"/>
</dbReference>
<name>A0A5N5W6S7_STRMB</name>
<evidence type="ECO:0000256" key="1">
    <source>
        <dbReference type="SAM" id="MobiDB-lite"/>
    </source>
</evidence>
<feature type="signal peptide" evidence="2">
    <location>
        <begin position="1"/>
        <end position="26"/>
    </location>
</feature>